<accession>A0A3G2L303</accession>
<dbReference type="EMBL" id="CP032050">
    <property type="protein sequence ID" value="AYN66649.1"/>
    <property type="molecule type" value="Genomic_DNA"/>
</dbReference>
<evidence type="ECO:0000313" key="2">
    <source>
        <dbReference type="Proteomes" id="UP000276309"/>
    </source>
</evidence>
<dbReference type="KEGG" id="emar:D1013_04245"/>
<dbReference type="Proteomes" id="UP000276309">
    <property type="component" value="Chromosome"/>
</dbReference>
<reference evidence="1 2" key="1">
    <citation type="submission" date="2018-08" db="EMBL/GenBank/DDBJ databases">
        <title>The reduced genetic potential of extracellular carbohydrate catabolism in Euzebyella marina RN62, a Flavobacteriia bacterium isolated from the hadal water.</title>
        <authorList>
            <person name="Xue C."/>
        </authorList>
    </citation>
    <scope>NUCLEOTIDE SEQUENCE [LARGE SCALE GENOMIC DNA]</scope>
    <source>
        <strain evidence="1 2">RN62</strain>
    </source>
</reference>
<protein>
    <submittedName>
        <fullName evidence="1">Uncharacterized protein</fullName>
    </submittedName>
</protein>
<sequence>MLFHLYKVNLETLLKSEVELPPSNSAIPPLEWSISGKYLSYLGSNRKSYLYVYDNDIKKIVRKIQVKSPYAKFKWAESIYLRGFKPSNGKKLSDTDLVEYVELLKSNKVKYVYLFAGPYKRNGHLPKYPFSKTAQESIKSFKNIILKSSFFHG</sequence>
<name>A0A3G2L303_9FLAO</name>
<keyword evidence="2" id="KW-1185">Reference proteome</keyword>
<gene>
    <name evidence="1" type="ORF">D1013_04245</name>
</gene>
<organism evidence="1 2">
    <name type="scientific">Euzebyella marina</name>
    <dbReference type="NCBI Taxonomy" id="1761453"/>
    <lineage>
        <taxon>Bacteria</taxon>
        <taxon>Pseudomonadati</taxon>
        <taxon>Bacteroidota</taxon>
        <taxon>Flavobacteriia</taxon>
        <taxon>Flavobacteriales</taxon>
        <taxon>Flavobacteriaceae</taxon>
        <taxon>Euzebyella</taxon>
    </lineage>
</organism>
<dbReference type="AlphaFoldDB" id="A0A3G2L303"/>
<evidence type="ECO:0000313" key="1">
    <source>
        <dbReference type="EMBL" id="AYN66649.1"/>
    </source>
</evidence>
<proteinExistence type="predicted"/>